<dbReference type="GO" id="GO:0010008">
    <property type="term" value="C:endosome membrane"/>
    <property type="evidence" value="ECO:0007669"/>
    <property type="project" value="UniProtKB-SubCell"/>
</dbReference>
<evidence type="ECO:0000256" key="2">
    <source>
        <dbReference type="ARBA" id="ARBA00004653"/>
    </source>
</evidence>
<keyword evidence="9 10" id="KW-0472">Membrane</keyword>
<name>A0AAU9MT72_9ASTR</name>
<dbReference type="Pfam" id="PF02990">
    <property type="entry name" value="EMP70"/>
    <property type="match status" value="2"/>
</dbReference>
<sequence length="425" mass="48966">MSPNENHLCYFIQLLERQLWKRKHVNVLQFKVNSSIYTTLITIYKAAKTFLPHDSVVEYLIPMMLRSPKIQFIALLLISLGSQVISDAFDHRYSNGDTIPIYANRVGLYSNPMEAYDYYDLPFCSTDAVKKKVNLNELLAGGHLVPTPYKVEFRVDKVLELLCNKRLNKSDVSQFRSVVQKDYYMHLYCDDLKIQGFVGRVESDHRDGMIKSKYFIYNHFCFDIFYNKDRVIEILIQVDPSYVVDITEDKEVEVDFTYSVKWIPTQQPFNERMQRYRCDVEVAEMADCNQEEAGWKNIHGDVFRFPRHKSLLAAALGSGSQLLVLMVVILIMGIMGVFQPYHQGVFLNSLALVYAVTSVVSGYTSVSFYHKLEGTNWMKNILWTGGLYFGPLFLTFAFNNIVVVVNGSTSVLPLGELIMLSLLWI</sequence>
<dbReference type="PANTHER" id="PTHR10766">
    <property type="entry name" value="TRANSMEMBRANE 9 SUPERFAMILY PROTEIN"/>
    <property type="match status" value="1"/>
</dbReference>
<keyword evidence="12" id="KW-1185">Reference proteome</keyword>
<evidence type="ECO:0000256" key="1">
    <source>
        <dbReference type="ARBA" id="ARBA00004337"/>
    </source>
</evidence>
<feature type="transmembrane region" description="Helical" evidence="10">
    <location>
        <begin position="350"/>
        <end position="369"/>
    </location>
</feature>
<keyword evidence="5" id="KW-0732">Signal</keyword>
<dbReference type="GO" id="GO:0000139">
    <property type="term" value="C:Golgi membrane"/>
    <property type="evidence" value="ECO:0007669"/>
    <property type="project" value="UniProtKB-SubCell"/>
</dbReference>
<dbReference type="AlphaFoldDB" id="A0AAU9MT72"/>
<dbReference type="InterPro" id="IPR004240">
    <property type="entry name" value="EMP70"/>
</dbReference>
<feature type="transmembrane region" description="Helical" evidence="10">
    <location>
        <begin position="381"/>
        <end position="398"/>
    </location>
</feature>
<evidence type="ECO:0000256" key="9">
    <source>
        <dbReference type="ARBA" id="ARBA00023136"/>
    </source>
</evidence>
<evidence type="ECO:0000256" key="7">
    <source>
        <dbReference type="ARBA" id="ARBA00022989"/>
    </source>
</evidence>
<evidence type="ECO:0000313" key="11">
    <source>
        <dbReference type="EMBL" id="CAH1431153.1"/>
    </source>
</evidence>
<evidence type="ECO:0000256" key="6">
    <source>
        <dbReference type="ARBA" id="ARBA00022753"/>
    </source>
</evidence>
<comment type="caution">
    <text evidence="10">Lacks conserved residue(s) required for the propagation of feature annotation.</text>
</comment>
<proteinExistence type="inferred from homology"/>
<dbReference type="EMBL" id="CAKMRJ010003334">
    <property type="protein sequence ID" value="CAH1431153.1"/>
    <property type="molecule type" value="Genomic_DNA"/>
</dbReference>
<feature type="transmembrane region" description="Helical" evidence="10">
    <location>
        <begin position="311"/>
        <end position="338"/>
    </location>
</feature>
<keyword evidence="7 10" id="KW-1133">Transmembrane helix</keyword>
<evidence type="ECO:0000256" key="10">
    <source>
        <dbReference type="RuleBase" id="RU363079"/>
    </source>
</evidence>
<evidence type="ECO:0000313" key="12">
    <source>
        <dbReference type="Proteomes" id="UP001157418"/>
    </source>
</evidence>
<dbReference type="GO" id="GO:0072657">
    <property type="term" value="P:protein localization to membrane"/>
    <property type="evidence" value="ECO:0007669"/>
    <property type="project" value="TreeGrafter"/>
</dbReference>
<comment type="similarity">
    <text evidence="3 10">Belongs to the nonaspanin (TM9SF) (TC 9.A.2) family.</text>
</comment>
<keyword evidence="6" id="KW-0967">Endosome</keyword>
<gene>
    <name evidence="11" type="ORF">LVIROSA_LOCUS17881</name>
</gene>
<comment type="subcellular location">
    <subcellularLocation>
        <location evidence="1">Endosome membrane</location>
        <topology evidence="1">Multi-pass membrane protein</topology>
    </subcellularLocation>
    <subcellularLocation>
        <location evidence="2">Golgi apparatus membrane</location>
        <topology evidence="2">Multi-pass membrane protein</topology>
    </subcellularLocation>
</comment>
<organism evidence="11 12">
    <name type="scientific">Lactuca virosa</name>
    <dbReference type="NCBI Taxonomy" id="75947"/>
    <lineage>
        <taxon>Eukaryota</taxon>
        <taxon>Viridiplantae</taxon>
        <taxon>Streptophyta</taxon>
        <taxon>Embryophyta</taxon>
        <taxon>Tracheophyta</taxon>
        <taxon>Spermatophyta</taxon>
        <taxon>Magnoliopsida</taxon>
        <taxon>eudicotyledons</taxon>
        <taxon>Gunneridae</taxon>
        <taxon>Pentapetalae</taxon>
        <taxon>asterids</taxon>
        <taxon>campanulids</taxon>
        <taxon>Asterales</taxon>
        <taxon>Asteraceae</taxon>
        <taxon>Cichorioideae</taxon>
        <taxon>Cichorieae</taxon>
        <taxon>Lactucinae</taxon>
        <taxon>Lactuca</taxon>
    </lineage>
</organism>
<dbReference type="Proteomes" id="UP001157418">
    <property type="component" value="Unassembled WGS sequence"/>
</dbReference>
<keyword evidence="4 10" id="KW-0812">Transmembrane</keyword>
<dbReference type="PANTHER" id="PTHR10766:SF180">
    <property type="entry name" value="TRANSMEMBRANE 9 SUPERFAMILY MEMBER"/>
    <property type="match status" value="1"/>
</dbReference>
<evidence type="ECO:0000256" key="4">
    <source>
        <dbReference type="ARBA" id="ARBA00022692"/>
    </source>
</evidence>
<evidence type="ECO:0000256" key="5">
    <source>
        <dbReference type="ARBA" id="ARBA00022729"/>
    </source>
</evidence>
<evidence type="ECO:0000256" key="3">
    <source>
        <dbReference type="ARBA" id="ARBA00005227"/>
    </source>
</evidence>
<accession>A0AAU9MT72</accession>
<protein>
    <recommendedName>
        <fullName evidence="10">Transmembrane 9 superfamily member</fullName>
    </recommendedName>
</protein>
<reference evidence="11 12" key="1">
    <citation type="submission" date="2022-01" db="EMBL/GenBank/DDBJ databases">
        <authorList>
            <person name="Xiong W."/>
            <person name="Schranz E."/>
        </authorList>
    </citation>
    <scope>NUCLEOTIDE SEQUENCE [LARGE SCALE GENOMIC DNA]</scope>
</reference>
<comment type="caution">
    <text evidence="11">The sequence shown here is derived from an EMBL/GenBank/DDBJ whole genome shotgun (WGS) entry which is preliminary data.</text>
</comment>
<keyword evidence="8" id="KW-0333">Golgi apparatus</keyword>
<evidence type="ECO:0000256" key="8">
    <source>
        <dbReference type="ARBA" id="ARBA00023034"/>
    </source>
</evidence>